<accession>A0A2L2TIM7</accession>
<reference evidence="2" key="1">
    <citation type="submission" date="2014-10" db="EMBL/GenBank/DDBJ databases">
        <authorList>
            <person name="King R."/>
        </authorList>
    </citation>
    <scope>NUCLEOTIDE SEQUENCE [LARGE SCALE GENOMIC DNA]</scope>
    <source>
        <strain evidence="2">A3/5</strain>
    </source>
</reference>
<evidence type="ECO:0000313" key="1">
    <source>
        <dbReference type="EMBL" id="CEI69839.1"/>
    </source>
</evidence>
<evidence type="ECO:0000313" key="2">
    <source>
        <dbReference type="Proteomes" id="UP000245910"/>
    </source>
</evidence>
<dbReference type="AlphaFoldDB" id="A0A2L2TIM7"/>
<organism evidence="1 2">
    <name type="scientific">Fusarium venenatum</name>
    <dbReference type="NCBI Taxonomy" id="56646"/>
    <lineage>
        <taxon>Eukaryota</taxon>
        <taxon>Fungi</taxon>
        <taxon>Dikarya</taxon>
        <taxon>Ascomycota</taxon>
        <taxon>Pezizomycotina</taxon>
        <taxon>Sordariomycetes</taxon>
        <taxon>Hypocreomycetidae</taxon>
        <taxon>Hypocreales</taxon>
        <taxon>Nectriaceae</taxon>
        <taxon>Fusarium</taxon>
    </lineage>
</organism>
<sequence length="70" mass="7927">MTVARRLYLQVRQTDKELSSGNWYPGYDANSNNCSLKSTLIRRCQGTNRTRGRGLIQEQQLARSILGNPA</sequence>
<dbReference type="Proteomes" id="UP000245910">
    <property type="component" value="Chromosome III"/>
</dbReference>
<name>A0A2L2TIM7_9HYPO</name>
<keyword evidence="2" id="KW-1185">Reference proteome</keyword>
<dbReference type="EMBL" id="LN649231">
    <property type="protein sequence ID" value="CEI69839.1"/>
    <property type="molecule type" value="Genomic_DNA"/>
</dbReference>
<protein>
    <submittedName>
        <fullName evidence="1">Uncharacterized protein</fullName>
    </submittedName>
</protein>
<proteinExistence type="predicted"/>